<protein>
    <submittedName>
        <fullName evidence="1">Uncharacterized protein</fullName>
    </submittedName>
</protein>
<dbReference type="EMBL" id="JAWDJW010010472">
    <property type="protein sequence ID" value="KAK3046309.1"/>
    <property type="molecule type" value="Genomic_DNA"/>
</dbReference>
<keyword evidence="2" id="KW-1185">Reference proteome</keyword>
<proteinExistence type="predicted"/>
<sequence length="114" mass="13284">MHQCYCDGYGVCFKGEQGFDKWFEIRYYRNQAQLKLDHWHEVAQQVEALKNDGNEAALAEMQRPNEEEKEALEKEIELLEAELAERKKAAMERGNHARIRAAESGRAWHEGDGF</sequence>
<reference evidence="1" key="1">
    <citation type="submission" date="2024-09" db="EMBL/GenBank/DDBJ databases">
        <title>Black Yeasts Isolated from many extreme environments.</title>
        <authorList>
            <person name="Coleine C."/>
            <person name="Stajich J.E."/>
            <person name="Selbmann L."/>
        </authorList>
    </citation>
    <scope>NUCLEOTIDE SEQUENCE</scope>
    <source>
        <strain evidence="1">CCFEE 5737</strain>
    </source>
</reference>
<dbReference type="Proteomes" id="UP001186974">
    <property type="component" value="Unassembled WGS sequence"/>
</dbReference>
<name>A0ACC3CWR8_9PEZI</name>
<accession>A0ACC3CWR8</accession>
<gene>
    <name evidence="1" type="ORF">LTS18_013396</name>
</gene>
<evidence type="ECO:0000313" key="2">
    <source>
        <dbReference type="Proteomes" id="UP001186974"/>
    </source>
</evidence>
<evidence type="ECO:0000313" key="1">
    <source>
        <dbReference type="EMBL" id="KAK3046309.1"/>
    </source>
</evidence>
<comment type="caution">
    <text evidence="1">The sequence shown here is derived from an EMBL/GenBank/DDBJ whole genome shotgun (WGS) entry which is preliminary data.</text>
</comment>
<organism evidence="1 2">
    <name type="scientific">Coniosporium uncinatum</name>
    <dbReference type="NCBI Taxonomy" id="93489"/>
    <lineage>
        <taxon>Eukaryota</taxon>
        <taxon>Fungi</taxon>
        <taxon>Dikarya</taxon>
        <taxon>Ascomycota</taxon>
        <taxon>Pezizomycotina</taxon>
        <taxon>Dothideomycetes</taxon>
        <taxon>Dothideomycetes incertae sedis</taxon>
        <taxon>Coniosporium</taxon>
    </lineage>
</organism>